<gene>
    <name evidence="8" type="primary">pstS</name>
    <name evidence="8" type="ORF">ET471_03250</name>
</gene>
<feature type="binding site" evidence="5">
    <location>
        <position position="88"/>
    </location>
    <ligand>
        <name>phosphate</name>
        <dbReference type="ChEBI" id="CHEBI:43474"/>
    </ligand>
</feature>
<feature type="binding site" evidence="5">
    <location>
        <begin position="58"/>
        <end position="60"/>
    </location>
    <ligand>
        <name>phosphate</name>
        <dbReference type="ChEBI" id="CHEBI:43474"/>
    </ligand>
</feature>
<keyword evidence="9" id="KW-1185">Reference proteome</keyword>
<dbReference type="Gene3D" id="3.40.190.10">
    <property type="entry name" value="Periplasmic binding protein-like II"/>
    <property type="match status" value="2"/>
</dbReference>
<dbReference type="AlphaFoldDB" id="A0A4P6F7E9"/>
<organism evidence="8 9">
    <name type="scientific">Xylanimonas protaetiae</name>
    <dbReference type="NCBI Taxonomy" id="2509457"/>
    <lineage>
        <taxon>Bacteria</taxon>
        <taxon>Bacillati</taxon>
        <taxon>Actinomycetota</taxon>
        <taxon>Actinomycetes</taxon>
        <taxon>Micrococcales</taxon>
        <taxon>Promicromonosporaceae</taxon>
        <taxon>Xylanimonas</taxon>
    </lineage>
</organism>
<evidence type="ECO:0000256" key="2">
    <source>
        <dbReference type="ARBA" id="ARBA00022448"/>
    </source>
</evidence>
<dbReference type="GO" id="GO:0042301">
    <property type="term" value="F:phosphate ion binding"/>
    <property type="evidence" value="ECO:0007669"/>
    <property type="project" value="InterPro"/>
</dbReference>
<sequence length="377" mass="37779">MKLSISRAGSAVVIGALALTLAACGSDNPTGDAATDAATDATSTPAVEISGTFKGAGSSAQQNAINAWTAAFQGEHPGVTINYDGSGSGAGREQFIAGGVAWAGSDSPMKPEELESAKAPAACGPDGAIDIPVYISPIALAFNVPGVKELNISSQNAAKIFTGAITNWNDPALAADNEGATLPDLAITPVHRSDKSGTTNNFTDWLNKTAGDVWTNPKNDEWPLQGGDAAEKTSGVIGVVTDTPGAITYADESGVGADLGVAAINVGDQWVKPNAEGAANVVATSPVGGDGRAENDLAVSIDRTASAEGDYPLLLVSYGIVCNTYSDEATGNFVKAWIGYIVSEEGQQVAAQAAGSAPLSGDIATKAIAAAAAIQVG</sequence>
<dbReference type="OrthoDB" id="9801510at2"/>
<dbReference type="GO" id="GO:0035435">
    <property type="term" value="P:phosphate ion transmembrane transport"/>
    <property type="evidence" value="ECO:0007669"/>
    <property type="project" value="InterPro"/>
</dbReference>
<dbReference type="CDD" id="cd13565">
    <property type="entry name" value="PBP2_PstS"/>
    <property type="match status" value="1"/>
</dbReference>
<comment type="similarity">
    <text evidence="1 4">Belongs to the PstS family.</text>
</comment>
<dbReference type="PROSITE" id="PS51257">
    <property type="entry name" value="PROKAR_LIPOPROTEIN"/>
    <property type="match status" value="1"/>
</dbReference>
<dbReference type="InterPro" id="IPR050962">
    <property type="entry name" value="Phosphate-bind_PstS"/>
</dbReference>
<feature type="chain" id="PRO_5038558268" description="Phosphate-binding protein" evidence="6">
    <location>
        <begin position="26"/>
        <end position="377"/>
    </location>
</feature>
<dbReference type="SUPFAM" id="SSF53850">
    <property type="entry name" value="Periplasmic binding protein-like II"/>
    <property type="match status" value="1"/>
</dbReference>
<feature type="binding site" evidence="5">
    <location>
        <position position="106"/>
    </location>
    <ligand>
        <name>phosphate</name>
        <dbReference type="ChEBI" id="CHEBI:43474"/>
    </ligand>
</feature>
<feature type="signal peptide" evidence="6">
    <location>
        <begin position="1"/>
        <end position="25"/>
    </location>
</feature>
<dbReference type="RefSeq" id="WP_129186577.1">
    <property type="nucleotide sequence ID" value="NZ_CP035493.1"/>
</dbReference>
<dbReference type="InterPro" id="IPR005673">
    <property type="entry name" value="ABC_phos-bd_PstS"/>
</dbReference>
<dbReference type="Pfam" id="PF12849">
    <property type="entry name" value="PBP_like_2"/>
    <property type="match status" value="1"/>
</dbReference>
<evidence type="ECO:0000256" key="1">
    <source>
        <dbReference type="ARBA" id="ARBA00008725"/>
    </source>
</evidence>
<evidence type="ECO:0000256" key="6">
    <source>
        <dbReference type="SAM" id="SignalP"/>
    </source>
</evidence>
<dbReference type="KEGG" id="xya:ET471_03250"/>
<keyword evidence="6" id="KW-0732">Signal</keyword>
<evidence type="ECO:0000256" key="5">
    <source>
        <dbReference type="PIRSR" id="PIRSR002756-1"/>
    </source>
</evidence>
<name>A0A4P6F7E9_9MICO</name>
<dbReference type="NCBIfam" id="TIGR00975">
    <property type="entry name" value="3a0107s03"/>
    <property type="match status" value="1"/>
</dbReference>
<keyword evidence="2 4" id="KW-0813">Transport</keyword>
<evidence type="ECO:0000313" key="8">
    <source>
        <dbReference type="EMBL" id="QAY69177.1"/>
    </source>
</evidence>
<dbReference type="GO" id="GO:0043190">
    <property type="term" value="C:ATP-binding cassette (ABC) transporter complex"/>
    <property type="evidence" value="ECO:0007669"/>
    <property type="project" value="InterPro"/>
</dbReference>
<feature type="binding site" evidence="5">
    <location>
        <begin position="196"/>
        <end position="198"/>
    </location>
    <ligand>
        <name>phosphate</name>
        <dbReference type="ChEBI" id="CHEBI:43474"/>
    </ligand>
</feature>
<dbReference type="PANTHER" id="PTHR42996">
    <property type="entry name" value="PHOSPHATE-BINDING PROTEIN PSTS"/>
    <property type="match status" value="1"/>
</dbReference>
<dbReference type="EMBL" id="CP035493">
    <property type="protein sequence ID" value="QAY69177.1"/>
    <property type="molecule type" value="Genomic_DNA"/>
</dbReference>
<dbReference type="PIRSF" id="PIRSF002756">
    <property type="entry name" value="PstS"/>
    <property type="match status" value="1"/>
</dbReference>
<accession>A0A4P6F7E9</accession>
<dbReference type="PANTHER" id="PTHR42996:SF1">
    <property type="entry name" value="PHOSPHATE-BINDING PROTEIN PSTS"/>
    <property type="match status" value="1"/>
</dbReference>
<proteinExistence type="inferred from homology"/>
<dbReference type="Proteomes" id="UP000292118">
    <property type="component" value="Chromosome"/>
</dbReference>
<dbReference type="InterPro" id="IPR024370">
    <property type="entry name" value="PBP_domain"/>
</dbReference>
<evidence type="ECO:0000256" key="4">
    <source>
        <dbReference type="PIRNR" id="PIRNR002756"/>
    </source>
</evidence>
<protein>
    <recommendedName>
        <fullName evidence="4">Phosphate-binding protein</fullName>
    </recommendedName>
</protein>
<evidence type="ECO:0000259" key="7">
    <source>
        <dbReference type="Pfam" id="PF12849"/>
    </source>
</evidence>
<evidence type="ECO:0000256" key="3">
    <source>
        <dbReference type="ARBA" id="ARBA00022592"/>
    </source>
</evidence>
<keyword evidence="3 4" id="KW-0592">Phosphate transport</keyword>
<feature type="domain" description="PBP" evidence="7">
    <location>
        <begin position="49"/>
        <end position="345"/>
    </location>
</feature>
<reference evidence="8 9" key="1">
    <citation type="submission" date="2019-01" db="EMBL/GenBank/DDBJ databases">
        <title>Genome sequencing of strain FW10M-9.</title>
        <authorList>
            <person name="Heo J."/>
            <person name="Kim S.-J."/>
            <person name="Kim J.-S."/>
            <person name="Hong S.-B."/>
            <person name="Kwon S.-W."/>
        </authorList>
    </citation>
    <scope>NUCLEOTIDE SEQUENCE [LARGE SCALE GENOMIC DNA]</scope>
    <source>
        <strain evidence="8 9">FW10M-9</strain>
    </source>
</reference>
<evidence type="ECO:0000313" key="9">
    <source>
        <dbReference type="Proteomes" id="UP000292118"/>
    </source>
</evidence>